<dbReference type="eggNOG" id="COG3241">
    <property type="taxonomic scope" value="Bacteria"/>
</dbReference>
<feature type="domain" description="Blue (type 1) copper" evidence="6">
    <location>
        <begin position="53"/>
        <end position="170"/>
    </location>
</feature>
<dbReference type="InterPro" id="IPR050845">
    <property type="entry name" value="Cu-binding_ET"/>
</dbReference>
<evidence type="ECO:0000313" key="7">
    <source>
        <dbReference type="EMBL" id="AEV33990.1"/>
    </source>
</evidence>
<accession>G8R2H8</accession>
<dbReference type="PROSITE" id="PS00196">
    <property type="entry name" value="COPPER_BLUE"/>
    <property type="match status" value="1"/>
</dbReference>
<keyword evidence="2" id="KW-0479">Metal-binding</keyword>
<keyword evidence="8" id="KW-1185">Reference proteome</keyword>
<name>G8R2H8_OWEHD</name>
<dbReference type="InterPro" id="IPR028871">
    <property type="entry name" value="BlueCu_1_BS"/>
</dbReference>
<dbReference type="GO" id="GO:0005507">
    <property type="term" value="F:copper ion binding"/>
    <property type="evidence" value="ECO:0007669"/>
    <property type="project" value="InterPro"/>
</dbReference>
<evidence type="ECO:0000256" key="2">
    <source>
        <dbReference type="ARBA" id="ARBA00022723"/>
    </source>
</evidence>
<dbReference type="SUPFAM" id="SSF49503">
    <property type="entry name" value="Cupredoxins"/>
    <property type="match status" value="1"/>
</dbReference>
<evidence type="ECO:0000259" key="6">
    <source>
        <dbReference type="Pfam" id="PF00127"/>
    </source>
</evidence>
<dbReference type="STRING" id="926562.Oweho_3035"/>
<dbReference type="Proteomes" id="UP000005631">
    <property type="component" value="Chromosome"/>
</dbReference>
<evidence type="ECO:0000256" key="3">
    <source>
        <dbReference type="ARBA" id="ARBA00022982"/>
    </source>
</evidence>
<dbReference type="PANTHER" id="PTHR38439">
    <property type="entry name" value="AURACYANIN-B"/>
    <property type="match status" value="1"/>
</dbReference>
<dbReference type="AlphaFoldDB" id="G8R2H8"/>
<sequence length="171" mass="18339">MLVITAFMASCGGGDADANKTQEKSTDQTETKMEETTPVKTETMEAKEVSLEVKTTGELMTDMAFEPKRLEVPAGAKVKVTLMNTAKSEAMIHNFVLINAGTQEEVATQALEAGPDKDYISENSNVLAATSMANPGETVVVEFTAPTKAGTYQYICTYPGHTAMKGVFLVK</sequence>
<evidence type="ECO:0000256" key="1">
    <source>
        <dbReference type="ARBA" id="ARBA00022448"/>
    </source>
</evidence>
<dbReference type="EMBL" id="CP003156">
    <property type="protein sequence ID" value="AEV33990.1"/>
    <property type="molecule type" value="Genomic_DNA"/>
</dbReference>
<keyword evidence="1" id="KW-0813">Transport</keyword>
<evidence type="ECO:0000256" key="4">
    <source>
        <dbReference type="ARBA" id="ARBA00023008"/>
    </source>
</evidence>
<feature type="region of interest" description="Disordered" evidence="5">
    <location>
        <begin position="14"/>
        <end position="40"/>
    </location>
</feature>
<dbReference type="Pfam" id="PF00127">
    <property type="entry name" value="Copper-bind"/>
    <property type="match status" value="1"/>
</dbReference>
<dbReference type="PANTHER" id="PTHR38439:SF2">
    <property type="entry name" value="OUTER MEMBRANE PROTEIN H.8"/>
    <property type="match status" value="1"/>
</dbReference>
<dbReference type="Gene3D" id="2.60.40.420">
    <property type="entry name" value="Cupredoxins - blue copper proteins"/>
    <property type="match status" value="1"/>
</dbReference>
<keyword evidence="4" id="KW-0186">Copper</keyword>
<dbReference type="CDD" id="cd04233">
    <property type="entry name" value="Auracyanin"/>
    <property type="match status" value="1"/>
</dbReference>
<proteinExistence type="predicted"/>
<protein>
    <submittedName>
        <fullName evidence="7">Azurin</fullName>
    </submittedName>
</protein>
<reference evidence="7 8" key="1">
    <citation type="journal article" date="2012" name="Stand. Genomic Sci.">
        <title>Genome sequence of the orange-pigmented seawater bacterium Owenweeksia hongkongensis type strain (UST20020801(T)).</title>
        <authorList>
            <person name="Riedel T."/>
            <person name="Held B."/>
            <person name="Nolan M."/>
            <person name="Lucas S."/>
            <person name="Lapidus A."/>
            <person name="Tice H."/>
            <person name="Del Rio T.G."/>
            <person name="Cheng J.F."/>
            <person name="Han C."/>
            <person name="Tapia R."/>
            <person name="Goodwin L.A."/>
            <person name="Pitluck S."/>
            <person name="Liolios K."/>
            <person name="Mavromatis K."/>
            <person name="Pagani I."/>
            <person name="Ivanova N."/>
            <person name="Mikhailova N."/>
            <person name="Pati A."/>
            <person name="Chen A."/>
            <person name="Palaniappan K."/>
            <person name="Rohde M."/>
            <person name="Tindall B.J."/>
            <person name="Detter J.C."/>
            <person name="Goker M."/>
            <person name="Woyke T."/>
            <person name="Bristow J."/>
            <person name="Eisen J.A."/>
            <person name="Markowitz V."/>
            <person name="Hugenholtz P."/>
            <person name="Klenk H.P."/>
            <person name="Kyrpides N.C."/>
        </authorList>
    </citation>
    <scope>NUCLEOTIDE SEQUENCE</scope>
    <source>
        <strain evidence="8">DSM 17368 / JCM 12287 / NRRL B-23963</strain>
    </source>
</reference>
<evidence type="ECO:0000256" key="5">
    <source>
        <dbReference type="SAM" id="MobiDB-lite"/>
    </source>
</evidence>
<dbReference type="KEGG" id="oho:Oweho_3035"/>
<dbReference type="InterPro" id="IPR008972">
    <property type="entry name" value="Cupredoxin"/>
</dbReference>
<dbReference type="GO" id="GO:0009055">
    <property type="term" value="F:electron transfer activity"/>
    <property type="evidence" value="ECO:0007669"/>
    <property type="project" value="InterPro"/>
</dbReference>
<gene>
    <name evidence="7" type="ordered locus">Oweho_3035</name>
</gene>
<feature type="compositionally biased region" description="Basic and acidic residues" evidence="5">
    <location>
        <begin position="17"/>
        <end position="40"/>
    </location>
</feature>
<dbReference type="HOGENOM" id="CLU_112845_0_0_10"/>
<evidence type="ECO:0000313" key="8">
    <source>
        <dbReference type="Proteomes" id="UP000005631"/>
    </source>
</evidence>
<organism evidence="7 8">
    <name type="scientific">Owenweeksia hongkongensis (strain DSM 17368 / CIP 108786 / JCM 12287 / NRRL B-23963 / UST20020801)</name>
    <dbReference type="NCBI Taxonomy" id="926562"/>
    <lineage>
        <taxon>Bacteria</taxon>
        <taxon>Pseudomonadati</taxon>
        <taxon>Bacteroidota</taxon>
        <taxon>Flavobacteriia</taxon>
        <taxon>Flavobacteriales</taxon>
        <taxon>Owenweeksiaceae</taxon>
        <taxon>Owenweeksia</taxon>
    </lineage>
</organism>
<dbReference type="InterPro" id="IPR000923">
    <property type="entry name" value="BlueCu_1"/>
</dbReference>
<keyword evidence="3" id="KW-0249">Electron transport</keyword>